<evidence type="ECO:0000256" key="8">
    <source>
        <dbReference type="SAM" id="Phobius"/>
    </source>
</evidence>
<keyword evidence="5 8" id="KW-1133">Transmembrane helix</keyword>
<keyword evidence="3" id="KW-0997">Cell inner membrane</keyword>
<dbReference type="AlphaFoldDB" id="A0A1I9YQV1"/>
<sequence>MNPVSNNPLPEPLDPVVTHSRWRVSPVWLVPLVAALIGLSMVIHAWLSAGPEIAISFRTAAGLEAGKTPIKYKDVTVGTVSTVTLSDDGSHVVASVSLASSARSLARADSRFWVVRPRLGMTGVSGMDTLLSGAYIGVDTGASEVARTAFTGLETPPAVISGTPGASFTIHADDLGSLDIGSPVYYRRIQVGRVASYRLDADGHGVSVQIFIDSPYHRFVTADTHFWNASGVDLSLGADGFKLKTQSVAAIVGGGIAFATPVGSTAAGPGGSQFILAKDEETAMAPPDGPAQYIELRFAQSLRGLSMGAPVVFSGINFGRVVSMKLDYDPATQRFPMIVGIEVYPQRLGPALDKLPRINGDIEKAAHLLSTMVAHGLRGQARSGNLLTGQLYISLDFVPNAPKVSYDADARPLTLPTVSGGFDQLQEQVASIVGKIDKMPLDSIARHLDTGLADLDSTLKQINGQVLPATTHTLQQARQTFGAAQGMLAEDGPLQENLGQTLQEVQRTARSLRTLTDLLGRHPEALLRGRTADQSAVAPVSVASPSVSQEPKQ</sequence>
<evidence type="ECO:0000256" key="7">
    <source>
        <dbReference type="SAM" id="MobiDB-lite"/>
    </source>
</evidence>
<keyword evidence="2" id="KW-1003">Cell membrane</keyword>
<feature type="domain" description="Mce/MlaD" evidence="9">
    <location>
        <begin position="292"/>
        <end position="397"/>
    </location>
</feature>
<proteinExistence type="predicted"/>
<evidence type="ECO:0000313" key="10">
    <source>
        <dbReference type="EMBL" id="APA88591.1"/>
    </source>
</evidence>
<keyword evidence="11" id="KW-1185">Reference proteome</keyword>
<evidence type="ECO:0000256" key="2">
    <source>
        <dbReference type="ARBA" id="ARBA00022475"/>
    </source>
</evidence>
<dbReference type="Pfam" id="PF02470">
    <property type="entry name" value="MlaD"/>
    <property type="match status" value="3"/>
</dbReference>
<dbReference type="EMBL" id="CP017562">
    <property type="protein sequence ID" value="APA88591.1"/>
    <property type="molecule type" value="Genomic_DNA"/>
</dbReference>
<protein>
    <submittedName>
        <fullName evidence="10">MCE family protein</fullName>
    </submittedName>
</protein>
<comment type="subcellular location">
    <subcellularLocation>
        <location evidence="1">Cell inner membrane</location>
    </subcellularLocation>
</comment>
<keyword evidence="4 8" id="KW-0812">Transmembrane</keyword>
<dbReference type="GO" id="GO:0005886">
    <property type="term" value="C:plasma membrane"/>
    <property type="evidence" value="ECO:0007669"/>
    <property type="project" value="UniProtKB-SubCell"/>
</dbReference>
<dbReference type="PANTHER" id="PTHR30462">
    <property type="entry name" value="INTERMEMBRANE TRANSPORT PROTEIN PQIB-RELATED"/>
    <property type="match status" value="1"/>
</dbReference>
<dbReference type="RefSeq" id="WP_027196080.1">
    <property type="nucleotide sequence ID" value="NZ_CP017562.2"/>
</dbReference>
<evidence type="ECO:0000256" key="4">
    <source>
        <dbReference type="ARBA" id="ARBA00022692"/>
    </source>
</evidence>
<feature type="region of interest" description="Disordered" evidence="7">
    <location>
        <begin position="529"/>
        <end position="553"/>
    </location>
</feature>
<accession>A0A1I9YQV1</accession>
<reference evidence="10" key="2">
    <citation type="submission" date="2021-06" db="EMBL/GenBank/DDBJ databases">
        <authorList>
            <person name="Rogers T.H."/>
            <person name="Ramsay J.P."/>
            <person name="Wang P."/>
            <person name="Terpolilli J."/>
        </authorList>
    </citation>
    <scope>NUCLEOTIDE SEQUENCE</scope>
    <source>
        <strain evidence="10">WSM5005</strain>
    </source>
</reference>
<dbReference type="InterPro" id="IPR003399">
    <property type="entry name" value="Mce/MlaD"/>
</dbReference>
<feature type="domain" description="Mce/MlaD" evidence="9">
    <location>
        <begin position="166"/>
        <end position="247"/>
    </location>
</feature>
<dbReference type="STRING" id="754502.BJG93_25010"/>
<evidence type="ECO:0000259" key="9">
    <source>
        <dbReference type="Pfam" id="PF02470"/>
    </source>
</evidence>
<dbReference type="OrthoDB" id="9806984at2"/>
<dbReference type="InterPro" id="IPR051800">
    <property type="entry name" value="PqiA-PqiB_transport"/>
</dbReference>
<evidence type="ECO:0000256" key="5">
    <source>
        <dbReference type="ARBA" id="ARBA00022989"/>
    </source>
</evidence>
<feature type="transmembrane region" description="Helical" evidence="8">
    <location>
        <begin position="27"/>
        <end position="47"/>
    </location>
</feature>
<keyword evidence="6 8" id="KW-0472">Membrane</keyword>
<dbReference type="PANTHER" id="PTHR30462:SF0">
    <property type="entry name" value="INTERMEMBRANE TRANSPORT PROTEIN YEBT"/>
    <property type="match status" value="1"/>
</dbReference>
<evidence type="ECO:0000256" key="3">
    <source>
        <dbReference type="ARBA" id="ARBA00022519"/>
    </source>
</evidence>
<name>A0A1I9YQV1_9BURK</name>
<organism evidence="10 11">
    <name type="scientific">Paraburkholderia sprentiae WSM5005</name>
    <dbReference type="NCBI Taxonomy" id="754502"/>
    <lineage>
        <taxon>Bacteria</taxon>
        <taxon>Pseudomonadati</taxon>
        <taxon>Pseudomonadota</taxon>
        <taxon>Betaproteobacteria</taxon>
        <taxon>Burkholderiales</taxon>
        <taxon>Burkholderiaceae</taxon>
        <taxon>Paraburkholderia</taxon>
    </lineage>
</organism>
<dbReference type="Proteomes" id="UP000179860">
    <property type="component" value="Chromosome 2"/>
</dbReference>
<evidence type="ECO:0000313" key="11">
    <source>
        <dbReference type="Proteomes" id="UP000179860"/>
    </source>
</evidence>
<reference evidence="10" key="1">
    <citation type="submission" date="2016-09" db="EMBL/GenBank/DDBJ databases">
        <title>The Complete Genome of Burkholderia sprentiae wsm5005.</title>
        <authorList>
            <person name="De Meyer S."/>
            <person name="Wang P."/>
            <person name="Terpolilli J."/>
        </authorList>
    </citation>
    <scope>NUCLEOTIDE SEQUENCE [LARGE SCALE GENOMIC DNA]</scope>
    <source>
        <strain evidence="10">WSM5005</strain>
    </source>
</reference>
<feature type="compositionally biased region" description="Low complexity" evidence="7">
    <location>
        <begin position="535"/>
        <end position="553"/>
    </location>
</feature>
<evidence type="ECO:0000256" key="1">
    <source>
        <dbReference type="ARBA" id="ARBA00004533"/>
    </source>
</evidence>
<feature type="domain" description="Mce/MlaD" evidence="9">
    <location>
        <begin position="50"/>
        <end position="141"/>
    </location>
</feature>
<dbReference type="KEGG" id="pspw:BJG93_25010"/>
<evidence type="ECO:0000256" key="6">
    <source>
        <dbReference type="ARBA" id="ARBA00023136"/>
    </source>
</evidence>
<gene>
    <name evidence="10" type="ORF">BJG93_25010</name>
</gene>